<dbReference type="RefSeq" id="XP_002426397.1">
    <property type="nucleotide sequence ID" value="XM_002426352.1"/>
</dbReference>
<keyword evidence="11" id="KW-0325">Glycoprotein</keyword>
<keyword evidence="4" id="KW-1003">Cell membrane</keyword>
<keyword evidence="12" id="KW-0449">Lipoprotein</keyword>
<feature type="binding site" evidence="14">
    <location>
        <position position="383"/>
    </location>
    <ligand>
        <name>Zn(2+)</name>
        <dbReference type="ChEBI" id="CHEBI:29105"/>
        <label>2</label>
    </ligand>
</feature>
<dbReference type="GO" id="GO:0004035">
    <property type="term" value="F:alkaline phosphatase activity"/>
    <property type="evidence" value="ECO:0007669"/>
    <property type="project" value="UniProtKB-EC"/>
</dbReference>
<dbReference type="eggNOG" id="KOG4126">
    <property type="taxonomic scope" value="Eukaryota"/>
</dbReference>
<dbReference type="EMBL" id="AAZO01002917">
    <property type="status" value="NOT_ANNOTATED_CDS"/>
    <property type="molecule type" value="Genomic_DNA"/>
</dbReference>
<feature type="binding site" evidence="14">
    <location>
        <position position="336"/>
    </location>
    <ligand>
        <name>Mg(2+)</name>
        <dbReference type="ChEBI" id="CHEBI:18420"/>
    </ligand>
</feature>
<dbReference type="GO" id="GO:0005886">
    <property type="term" value="C:plasma membrane"/>
    <property type="evidence" value="ECO:0007669"/>
    <property type="project" value="UniProtKB-SubCell"/>
</dbReference>
<evidence type="ECO:0000256" key="4">
    <source>
        <dbReference type="ARBA" id="ARBA00022475"/>
    </source>
</evidence>
<keyword evidence="16" id="KW-0812">Transmembrane</keyword>
<dbReference type="InterPro" id="IPR017850">
    <property type="entry name" value="Alkaline_phosphatase_core_sf"/>
</dbReference>
<evidence type="ECO:0000256" key="9">
    <source>
        <dbReference type="ARBA" id="ARBA00022842"/>
    </source>
</evidence>
<feature type="binding site" evidence="14">
    <location>
        <position position="63"/>
    </location>
    <ligand>
        <name>Zn(2+)</name>
        <dbReference type="ChEBI" id="CHEBI:29105"/>
        <label>2</label>
    </ligand>
</feature>
<evidence type="ECO:0000256" key="2">
    <source>
        <dbReference type="ARBA" id="ARBA00005984"/>
    </source>
</evidence>
<dbReference type="CDD" id="cd16012">
    <property type="entry name" value="ALP"/>
    <property type="match status" value="1"/>
</dbReference>
<dbReference type="Gene3D" id="3.40.720.10">
    <property type="entry name" value="Alkaline Phosphatase, subunit A"/>
    <property type="match status" value="1"/>
</dbReference>
<organism>
    <name type="scientific">Pediculus humanus subsp. corporis</name>
    <name type="common">Body louse</name>
    <dbReference type="NCBI Taxonomy" id="121224"/>
    <lineage>
        <taxon>Eukaryota</taxon>
        <taxon>Metazoa</taxon>
        <taxon>Ecdysozoa</taxon>
        <taxon>Arthropoda</taxon>
        <taxon>Hexapoda</taxon>
        <taxon>Insecta</taxon>
        <taxon>Pterygota</taxon>
        <taxon>Neoptera</taxon>
        <taxon>Paraneoptera</taxon>
        <taxon>Psocodea</taxon>
        <taxon>Troctomorpha</taxon>
        <taxon>Phthiraptera</taxon>
        <taxon>Anoplura</taxon>
        <taxon>Pediculidae</taxon>
        <taxon>Pediculus</taxon>
    </lineage>
</organism>
<keyword evidence="9 14" id="KW-0460">Magnesium</keyword>
<feature type="binding site" evidence="14">
    <location>
        <position position="63"/>
    </location>
    <ligand>
        <name>Mg(2+)</name>
        <dbReference type="ChEBI" id="CHEBI:18420"/>
    </ligand>
</feature>
<feature type="binding site" evidence="14">
    <location>
        <position position="341"/>
    </location>
    <ligand>
        <name>Zn(2+)</name>
        <dbReference type="ChEBI" id="CHEBI:29105"/>
        <label>2</label>
    </ligand>
</feature>
<feature type="binding site" evidence="14">
    <location>
        <position position="176"/>
    </location>
    <ligand>
        <name>Mg(2+)</name>
        <dbReference type="ChEBI" id="CHEBI:18420"/>
    </ligand>
</feature>
<keyword evidence="5" id="KW-0336">GPI-anchor</keyword>
<dbReference type="FunFam" id="3.40.720.10:FF:000008">
    <property type="entry name" value="Alkaline phosphatase"/>
    <property type="match status" value="1"/>
</dbReference>
<dbReference type="EnsemblMetazoa" id="PHUM251300-RA">
    <property type="protein sequence ID" value="PHUM251300-PA"/>
    <property type="gene ID" value="PHUM251300"/>
</dbReference>
<dbReference type="EMBL" id="AAZO01002916">
    <property type="status" value="NOT_ANNOTATED_CDS"/>
    <property type="molecule type" value="Genomic_DNA"/>
</dbReference>
<dbReference type="InParanoid" id="E0VJV3"/>
<dbReference type="Pfam" id="PF00245">
    <property type="entry name" value="Alk_phosphatase"/>
    <property type="match status" value="1"/>
</dbReference>
<evidence type="ECO:0000256" key="1">
    <source>
        <dbReference type="ARBA" id="ARBA00004609"/>
    </source>
</evidence>
<dbReference type="Proteomes" id="UP000009046">
    <property type="component" value="Unassembled WGS sequence"/>
</dbReference>
<keyword evidence="8 14" id="KW-0862">Zinc</keyword>
<dbReference type="PANTHER" id="PTHR11596:SF91">
    <property type="entry name" value="ALKALINE PHOSPHATASE-RELATED"/>
    <property type="match status" value="1"/>
</dbReference>
<feature type="binding site" evidence="14">
    <location>
        <position position="382"/>
    </location>
    <ligand>
        <name>Zn(2+)</name>
        <dbReference type="ChEBI" id="CHEBI:29105"/>
        <label>2</label>
    </ligand>
</feature>
<reference evidence="17" key="1">
    <citation type="submission" date="2007-04" db="EMBL/GenBank/DDBJ databases">
        <title>Annotation of Pediculus humanus corporis strain USDA.</title>
        <authorList>
            <person name="Kirkness E."/>
            <person name="Hannick L."/>
            <person name="Hass B."/>
            <person name="Bruggner R."/>
            <person name="Lawson D."/>
            <person name="Bidwell S."/>
            <person name="Joardar V."/>
            <person name="Caler E."/>
            <person name="Walenz B."/>
            <person name="Inman J."/>
            <person name="Schobel S."/>
            <person name="Galinsky K."/>
            <person name="Amedeo P."/>
            <person name="Strausberg R."/>
        </authorList>
    </citation>
    <scope>NUCLEOTIDE SEQUENCE</scope>
    <source>
        <strain evidence="17">USDA</strain>
    </source>
</reference>
<comment type="cofactor">
    <cofactor evidence="14">
        <name>Zn(2+)</name>
        <dbReference type="ChEBI" id="CHEBI:29105"/>
    </cofactor>
    <text evidence="14">Binds 2 Zn(2+) ions.</text>
</comment>
<dbReference type="InterPro" id="IPR001952">
    <property type="entry name" value="Alkaline_phosphatase"/>
</dbReference>
<reference evidence="17" key="2">
    <citation type="submission" date="2007-04" db="EMBL/GenBank/DDBJ databases">
        <title>The genome of the human body louse.</title>
        <authorList>
            <consortium name="The Human Body Louse Genome Consortium"/>
            <person name="Kirkness E."/>
            <person name="Walenz B."/>
            <person name="Hass B."/>
            <person name="Bruggner R."/>
            <person name="Strausberg R."/>
        </authorList>
    </citation>
    <scope>NUCLEOTIDE SEQUENCE</scope>
    <source>
        <strain evidence="17">USDA</strain>
    </source>
</reference>
<reference evidence="18" key="3">
    <citation type="submission" date="2021-02" db="UniProtKB">
        <authorList>
            <consortium name="EnsemblMetazoa"/>
        </authorList>
    </citation>
    <scope>IDENTIFICATION</scope>
    <source>
        <strain evidence="18">USDA</strain>
    </source>
</reference>
<dbReference type="GeneID" id="8235053"/>
<keyword evidence="19" id="KW-1185">Reference proteome</keyword>
<dbReference type="SUPFAM" id="SSF53649">
    <property type="entry name" value="Alkaline phosphatase-like"/>
    <property type="match status" value="1"/>
</dbReference>
<dbReference type="EMBL" id="DS235230">
    <property type="protein sequence ID" value="EEB13659.1"/>
    <property type="molecule type" value="Genomic_DNA"/>
</dbReference>
<gene>
    <name evidence="18" type="primary">8235053</name>
    <name evidence="17" type="ORF">Phum_PHUM251300</name>
</gene>
<dbReference type="EMBL" id="AAZO01002914">
    <property type="status" value="NOT_ANNOTATED_CDS"/>
    <property type="molecule type" value="Genomic_DNA"/>
</dbReference>
<dbReference type="AlphaFoldDB" id="E0VJV3"/>
<accession>E0VJV3</accession>
<dbReference type="OMA" id="LFNHGHM"/>
<dbReference type="GO" id="GO:0098552">
    <property type="term" value="C:side of membrane"/>
    <property type="evidence" value="ECO:0007669"/>
    <property type="project" value="UniProtKB-KW"/>
</dbReference>
<feature type="binding site" evidence="14">
    <location>
        <position position="345"/>
    </location>
    <ligand>
        <name>Zn(2+)</name>
        <dbReference type="ChEBI" id="CHEBI:29105"/>
        <label>2</label>
    </ligand>
</feature>
<proteinExistence type="inferred from homology"/>
<comment type="subcellular location">
    <subcellularLocation>
        <location evidence="1">Cell membrane</location>
        <topology evidence="1">Lipid-anchor</topology>
        <topology evidence="1">GPI-anchor</topology>
    </subcellularLocation>
</comment>
<evidence type="ECO:0000256" key="11">
    <source>
        <dbReference type="ARBA" id="ARBA00023180"/>
    </source>
</evidence>
<dbReference type="HOGENOM" id="CLU_008539_4_0_1"/>
<dbReference type="EC" id="3.1.3.1" evidence="3"/>
<dbReference type="EMBL" id="AAZO01002913">
    <property type="status" value="NOT_ANNOTATED_CDS"/>
    <property type="molecule type" value="Genomic_DNA"/>
</dbReference>
<evidence type="ECO:0000256" key="5">
    <source>
        <dbReference type="ARBA" id="ARBA00022622"/>
    </source>
</evidence>
<feature type="binding site" evidence="14">
    <location>
        <position position="450"/>
    </location>
    <ligand>
        <name>Zn(2+)</name>
        <dbReference type="ChEBI" id="CHEBI:29105"/>
        <label>2</label>
    </ligand>
</feature>
<dbReference type="STRING" id="121224.E0VJV3"/>
<comment type="similarity">
    <text evidence="2 15">Belongs to the alkaline phosphatase family.</text>
</comment>
<dbReference type="EMBL" id="AAZO01002915">
    <property type="status" value="NOT_ANNOTATED_CDS"/>
    <property type="molecule type" value="Genomic_DNA"/>
</dbReference>
<evidence type="ECO:0000256" key="8">
    <source>
        <dbReference type="ARBA" id="ARBA00022833"/>
    </source>
</evidence>
<evidence type="ECO:0000313" key="19">
    <source>
        <dbReference type="Proteomes" id="UP000009046"/>
    </source>
</evidence>
<evidence type="ECO:0000313" key="17">
    <source>
        <dbReference type="EMBL" id="EEB13659.1"/>
    </source>
</evidence>
<dbReference type="PRINTS" id="PR00113">
    <property type="entry name" value="ALKPHPHTASE"/>
</dbReference>
<evidence type="ECO:0000256" key="6">
    <source>
        <dbReference type="ARBA" id="ARBA00022723"/>
    </source>
</evidence>
<dbReference type="SMART" id="SM00098">
    <property type="entry name" value="alkPPc"/>
    <property type="match status" value="1"/>
</dbReference>
<dbReference type="GO" id="GO:0046872">
    <property type="term" value="F:metal ion binding"/>
    <property type="evidence" value="ECO:0007669"/>
    <property type="project" value="UniProtKB-KW"/>
</dbReference>
<sequence length="582" mass="64229">MKNICHFSPPPPRIPRSKKLTQFSNREFWYEEARSALRRRLQQNPPSVGSKTHARNVILFVGDGMSLTTITASRILKGQRGGRSGEEQDLAWDKFPAVALVKTYNADAQVGESSACSTALMCGVKANFETLGLDTRGKFENCLSSFSSKVPSLMDWAQEEGKMTGIVTNTRITHATPAALYAHTPSRYWEDDGKVPPASRKSCKDIARQLIEDDPGKNINVILGGGRRHWLPKVAKDPESDKDEGRRLDGRNLIDDWIRDKKRRGLNSAYVWNKSQMEEINKKQIDHLLGLFSYSHMDFETDRNTGPDGDPSLADMTRTALNMLQKSTKGFFLFVEGGRIDHAHHYNNAYRALDETIALESAVLTAMSMVDLSETLIVLTSDHSHVMTMGGTDGKVSDIDGFPYSTLIYGNGPGFSEPRTIPNNGTTVGKQAEEKNSVHGAAVPRQWATHGGEDVPIYAQGPLASSVFTGVIDQSYIPHAIAYAACWGFHSHRCSNGLDNYTTSQVQTACSSLPDVSSASTGSHGSGQPIVIASSVMSDNGRSNFMGTIYVYFIYYQVFNIFYNNLININIIIIIIIIIINN</sequence>
<keyword evidence="10 16" id="KW-0472">Membrane</keyword>
<dbReference type="PANTHER" id="PTHR11596">
    <property type="entry name" value="ALKALINE PHOSPHATASE"/>
    <property type="match status" value="1"/>
</dbReference>
<evidence type="ECO:0000256" key="13">
    <source>
        <dbReference type="PIRSR" id="PIRSR601952-1"/>
    </source>
</evidence>
<protein>
    <recommendedName>
        <fullName evidence="3">alkaline phosphatase</fullName>
        <ecNumber evidence="3">3.1.3.1</ecNumber>
    </recommendedName>
</protein>
<evidence type="ECO:0000256" key="10">
    <source>
        <dbReference type="ARBA" id="ARBA00023136"/>
    </source>
</evidence>
<keyword evidence="16" id="KW-1133">Transmembrane helix</keyword>
<evidence type="ECO:0000256" key="14">
    <source>
        <dbReference type="PIRSR" id="PIRSR601952-2"/>
    </source>
</evidence>
<evidence type="ECO:0000313" key="18">
    <source>
        <dbReference type="EnsemblMetazoa" id="PHUM251300-PA"/>
    </source>
</evidence>
<evidence type="ECO:0000256" key="12">
    <source>
        <dbReference type="ARBA" id="ARBA00023288"/>
    </source>
</evidence>
<comment type="cofactor">
    <cofactor evidence="14">
        <name>Mg(2+)</name>
        <dbReference type="ChEBI" id="CHEBI:18420"/>
    </cofactor>
    <text evidence="14">Binds 1 Mg(2+) ion.</text>
</comment>
<evidence type="ECO:0000256" key="3">
    <source>
        <dbReference type="ARBA" id="ARBA00012647"/>
    </source>
</evidence>
<dbReference type="OrthoDB" id="5818554at2759"/>
<name>E0VJV3_PEDHC</name>
<evidence type="ECO:0000256" key="15">
    <source>
        <dbReference type="RuleBase" id="RU003946"/>
    </source>
</evidence>
<feature type="transmembrane region" description="Helical" evidence="16">
    <location>
        <begin position="561"/>
        <end position="580"/>
    </location>
</feature>
<dbReference type="VEuPathDB" id="VectorBase:PHUM251300"/>
<feature type="binding site" evidence="14">
    <location>
        <position position="174"/>
    </location>
    <ligand>
        <name>Mg(2+)</name>
        <dbReference type="ChEBI" id="CHEBI:18420"/>
    </ligand>
</feature>
<feature type="active site" description="Phosphoserine intermediate" evidence="13">
    <location>
        <position position="113"/>
    </location>
</feature>
<dbReference type="CTD" id="8235053"/>
<evidence type="ECO:0000256" key="16">
    <source>
        <dbReference type="SAM" id="Phobius"/>
    </source>
</evidence>
<keyword evidence="6 14" id="KW-0479">Metal-binding</keyword>
<dbReference type="KEGG" id="phu:Phum_PHUM251300"/>
<keyword evidence="7 17" id="KW-0378">Hydrolase</keyword>
<evidence type="ECO:0000256" key="7">
    <source>
        <dbReference type="ARBA" id="ARBA00022801"/>
    </source>
</evidence>